<evidence type="ECO:0000313" key="1">
    <source>
        <dbReference type="EMBL" id="VDN66532.1"/>
    </source>
</evidence>
<proteinExistence type="predicted"/>
<dbReference type="EMBL" id="LR130779">
    <property type="protein sequence ID" value="VDN66532.1"/>
    <property type="molecule type" value="Genomic_DNA"/>
</dbReference>
<dbReference type="AlphaFoldDB" id="A0A653BCY1"/>
<reference evidence="1" key="1">
    <citation type="submission" date="2018-11" db="EMBL/GenBank/DDBJ databases">
        <authorList>
            <consortium name="Genoscope - CEA"/>
            <person name="William W."/>
        </authorList>
    </citation>
    <scope>NUCLEOTIDE SEQUENCE [LARGE SCALE GENOMIC DNA]</scope>
    <source>
        <strain evidence="1">T9AD</strain>
    </source>
</reference>
<gene>
    <name evidence="1" type="ORF">POT9AD_5557</name>
</gene>
<name>A0A653BCY1_ECTOL</name>
<organism evidence="1">
    <name type="scientific">Ectopseudomonas oleovorans</name>
    <name type="common">Pseudomonas oleovorans</name>
    <dbReference type="NCBI Taxonomy" id="301"/>
    <lineage>
        <taxon>Bacteria</taxon>
        <taxon>Pseudomonadati</taxon>
        <taxon>Pseudomonadota</taxon>
        <taxon>Gammaproteobacteria</taxon>
        <taxon>Pseudomonadales</taxon>
        <taxon>Pseudomonadaceae</taxon>
        <taxon>Ectopseudomonas</taxon>
    </lineage>
</organism>
<protein>
    <submittedName>
        <fullName evidence="1">Uncharacterized protein</fullName>
    </submittedName>
</protein>
<sequence>MTSVRVAAGEREGIEASRSGWRLVLHFSSPEAFSVPVALIGSGNNEILPGIVPSRSRSSMVAPHFFRSAP</sequence>
<accession>A0A653BCY1</accession>